<evidence type="ECO:0000259" key="5">
    <source>
        <dbReference type="Pfam" id="PF00441"/>
    </source>
</evidence>
<gene>
    <name evidence="7" type="ORF">KDM89_08495</name>
</gene>
<evidence type="ECO:0000259" key="6">
    <source>
        <dbReference type="Pfam" id="PF02771"/>
    </source>
</evidence>
<reference evidence="7" key="1">
    <citation type="submission" date="2021-04" db="EMBL/GenBank/DDBJ databases">
        <title>novel species isolated from subtropical streams in China.</title>
        <authorList>
            <person name="Lu H."/>
        </authorList>
    </citation>
    <scope>NUCLEOTIDE SEQUENCE</scope>
    <source>
        <strain evidence="7">LFS511W</strain>
    </source>
</reference>
<dbReference type="Pfam" id="PF00441">
    <property type="entry name" value="Acyl-CoA_dh_1"/>
    <property type="match status" value="1"/>
</dbReference>
<feature type="domain" description="Acyl-CoA dehydrogenase/oxidase C-terminal" evidence="5">
    <location>
        <begin position="241"/>
        <end position="376"/>
    </location>
</feature>
<evidence type="ECO:0000256" key="1">
    <source>
        <dbReference type="ARBA" id="ARBA00001974"/>
    </source>
</evidence>
<dbReference type="PIRSF" id="PIRSF016578">
    <property type="entry name" value="HsaA"/>
    <property type="match status" value="1"/>
</dbReference>
<keyword evidence="3" id="KW-0285">Flavoprotein</keyword>
<dbReference type="Gene3D" id="1.10.540.10">
    <property type="entry name" value="Acyl-CoA dehydrogenase/oxidase, N-terminal domain"/>
    <property type="match status" value="1"/>
</dbReference>
<feature type="domain" description="Acyl-CoA dehydrogenase/oxidase N-terminal" evidence="6">
    <location>
        <begin position="7"/>
        <end position="111"/>
    </location>
</feature>
<proteinExistence type="inferred from homology"/>
<dbReference type="InterPro" id="IPR046373">
    <property type="entry name" value="Acyl-CoA_Oxase/DH_mid-dom_sf"/>
</dbReference>
<keyword evidence="8" id="KW-1185">Reference proteome</keyword>
<dbReference type="RefSeq" id="WP_212687521.1">
    <property type="nucleotide sequence ID" value="NZ_CAXBSD010000022.1"/>
</dbReference>
<dbReference type="Gene3D" id="1.20.140.10">
    <property type="entry name" value="Butyryl-CoA Dehydrogenase, subunit A, domain 3"/>
    <property type="match status" value="1"/>
</dbReference>
<dbReference type="GO" id="GO:0003995">
    <property type="term" value="F:acyl-CoA dehydrogenase activity"/>
    <property type="evidence" value="ECO:0007669"/>
    <property type="project" value="TreeGrafter"/>
</dbReference>
<sequence>MCAALTLTEQVKQIANDVAAVHADAVDREARFPHEAIAALKQAGLMSAYVPQSLGGAGVSLRELVVMCDTLARACASTAMIFAMHQIQVITIVDHAPDDAWFSQYLRDLVQHQYLIASVTSEVNVGGEMRRSQCAVESDGQRYHVVKDATTISYGAQADDLLLTARRNAEAGPSDQVLVLLRKGDFTLEQKGNWDTMGMRGTCSPPFLVTASGDAAQIMKVPFGDMSARTVVPVSHLLWGGCWSGCASAAVNKARAFVRKQARSKPGTVPPTATRLAELVSMLQGLRSAVEACLHEYEVLSAREDAATGPLSSIGYSVRMNNLKIDATEELPRIVQKALSICGIVAYKNGTPFSMNRHVRDSLSAMLMVGNDRILATNANLLLVLKDD</sequence>
<dbReference type="InterPro" id="IPR009075">
    <property type="entry name" value="AcylCo_DH/oxidase_C"/>
</dbReference>
<evidence type="ECO:0000256" key="2">
    <source>
        <dbReference type="ARBA" id="ARBA00009347"/>
    </source>
</evidence>
<dbReference type="EMBL" id="JAGSPN010000005">
    <property type="protein sequence ID" value="MBR7782177.1"/>
    <property type="molecule type" value="Genomic_DNA"/>
</dbReference>
<evidence type="ECO:0000256" key="4">
    <source>
        <dbReference type="ARBA" id="ARBA00022827"/>
    </source>
</evidence>
<comment type="cofactor">
    <cofactor evidence="1">
        <name>FAD</name>
        <dbReference type="ChEBI" id="CHEBI:57692"/>
    </cofactor>
</comment>
<evidence type="ECO:0000313" key="8">
    <source>
        <dbReference type="Proteomes" id="UP000680067"/>
    </source>
</evidence>
<evidence type="ECO:0000256" key="3">
    <source>
        <dbReference type="ARBA" id="ARBA00022630"/>
    </source>
</evidence>
<keyword evidence="4" id="KW-0274">FAD</keyword>
<dbReference type="AlphaFoldDB" id="A0A941DJJ4"/>
<dbReference type="PANTHER" id="PTHR43884:SF12">
    <property type="entry name" value="ISOVALERYL-COA DEHYDROGENASE, MITOCHONDRIAL-RELATED"/>
    <property type="match status" value="1"/>
</dbReference>
<comment type="caution">
    <text evidence="7">The sequence shown here is derived from an EMBL/GenBank/DDBJ whole genome shotgun (WGS) entry which is preliminary data.</text>
</comment>
<name>A0A941DJJ4_9BURK</name>
<dbReference type="PANTHER" id="PTHR43884">
    <property type="entry name" value="ACYL-COA DEHYDROGENASE"/>
    <property type="match status" value="1"/>
</dbReference>
<dbReference type="Proteomes" id="UP000680067">
    <property type="component" value="Unassembled WGS sequence"/>
</dbReference>
<dbReference type="GO" id="GO:0050660">
    <property type="term" value="F:flavin adenine dinucleotide binding"/>
    <property type="evidence" value="ECO:0007669"/>
    <property type="project" value="InterPro"/>
</dbReference>
<dbReference type="InterPro" id="IPR013786">
    <property type="entry name" value="AcylCoA_DH/ox_N"/>
</dbReference>
<evidence type="ECO:0000313" key="7">
    <source>
        <dbReference type="EMBL" id="MBR7782177.1"/>
    </source>
</evidence>
<protein>
    <submittedName>
        <fullName evidence="7">Acyl-CoA/acyl-ACP dehydrogenase</fullName>
    </submittedName>
</protein>
<dbReference type="InterPro" id="IPR036250">
    <property type="entry name" value="AcylCo_DH-like_C"/>
</dbReference>
<dbReference type="SUPFAM" id="SSF47203">
    <property type="entry name" value="Acyl-CoA dehydrogenase C-terminal domain-like"/>
    <property type="match status" value="1"/>
</dbReference>
<dbReference type="InterPro" id="IPR037069">
    <property type="entry name" value="AcylCoA_DH/ox_N_sf"/>
</dbReference>
<dbReference type="Pfam" id="PF02771">
    <property type="entry name" value="Acyl-CoA_dh_N"/>
    <property type="match status" value="1"/>
</dbReference>
<accession>A0A941DJJ4</accession>
<dbReference type="InterPro" id="IPR009100">
    <property type="entry name" value="AcylCoA_DH/oxidase_NM_dom_sf"/>
</dbReference>
<comment type="similarity">
    <text evidence="2">Belongs to the acyl-CoA dehydrogenase family.</text>
</comment>
<dbReference type="SUPFAM" id="SSF56645">
    <property type="entry name" value="Acyl-CoA dehydrogenase NM domain-like"/>
    <property type="match status" value="1"/>
</dbReference>
<organism evidence="7 8">
    <name type="scientific">Undibacterium luofuense</name>
    <dbReference type="NCBI Taxonomy" id="2828733"/>
    <lineage>
        <taxon>Bacteria</taxon>
        <taxon>Pseudomonadati</taxon>
        <taxon>Pseudomonadota</taxon>
        <taxon>Betaproteobacteria</taxon>
        <taxon>Burkholderiales</taxon>
        <taxon>Oxalobacteraceae</taxon>
        <taxon>Undibacterium</taxon>
    </lineage>
</organism>
<dbReference type="Gene3D" id="2.40.110.10">
    <property type="entry name" value="Butyryl-CoA Dehydrogenase, subunit A, domain 2"/>
    <property type="match status" value="1"/>
</dbReference>